<proteinExistence type="predicted"/>
<protein>
    <submittedName>
        <fullName evidence="1">Uncharacterized protein</fullName>
    </submittedName>
</protein>
<dbReference type="HOGENOM" id="CLU_002498_5_0_1"/>
<dbReference type="OrthoDB" id="3183767at2759"/>
<reference evidence="2" key="2">
    <citation type="submission" date="2015-01" db="EMBL/GenBank/DDBJ databases">
        <title>Evolutionary Origins and Diversification of the Mycorrhizal Mutualists.</title>
        <authorList>
            <consortium name="DOE Joint Genome Institute"/>
            <consortium name="Mycorrhizal Genomics Consortium"/>
            <person name="Kohler A."/>
            <person name="Kuo A."/>
            <person name="Nagy L.G."/>
            <person name="Floudas D."/>
            <person name="Copeland A."/>
            <person name="Barry K.W."/>
            <person name="Cichocki N."/>
            <person name="Veneault-Fourrey C."/>
            <person name="LaButti K."/>
            <person name="Lindquist E.A."/>
            <person name="Lipzen A."/>
            <person name="Lundell T."/>
            <person name="Morin E."/>
            <person name="Murat C."/>
            <person name="Riley R."/>
            <person name="Ohm R."/>
            <person name="Sun H."/>
            <person name="Tunlid A."/>
            <person name="Henrissat B."/>
            <person name="Grigoriev I.V."/>
            <person name="Hibbett D.S."/>
            <person name="Martin F."/>
        </authorList>
    </citation>
    <scope>NUCLEOTIDE SEQUENCE [LARGE SCALE GENOMIC DNA]</scope>
    <source>
        <strain evidence="2">441</strain>
    </source>
</reference>
<feature type="non-terminal residue" evidence="1">
    <location>
        <position position="1"/>
    </location>
</feature>
<sequence length="164" mass="19224">VVLKGNQIFRHPLFRINHTTYDLCRETDSINPRTAHRDIMLLADRDGSEKHLFCYARILGIYHVNVIYISPGTRDYQSRRQNFLWVCWFELLPDQCSGWQHTALDRARFVSMDQADAFGFIDPMDVLWCCHLIPSFADGRLHPDSIATSCNAHESEDWKVYYIN</sequence>
<keyword evidence="2" id="KW-1185">Reference proteome</keyword>
<dbReference type="AlphaFoldDB" id="A0A0C9ZPN6"/>
<name>A0A0C9ZPN6_9AGAM</name>
<evidence type="ECO:0000313" key="2">
    <source>
        <dbReference type="Proteomes" id="UP000054018"/>
    </source>
</evidence>
<evidence type="ECO:0000313" key="1">
    <source>
        <dbReference type="EMBL" id="KIK21723.1"/>
    </source>
</evidence>
<organism evidence="1 2">
    <name type="scientific">Pisolithus microcarpus 441</name>
    <dbReference type="NCBI Taxonomy" id="765257"/>
    <lineage>
        <taxon>Eukaryota</taxon>
        <taxon>Fungi</taxon>
        <taxon>Dikarya</taxon>
        <taxon>Basidiomycota</taxon>
        <taxon>Agaricomycotina</taxon>
        <taxon>Agaricomycetes</taxon>
        <taxon>Agaricomycetidae</taxon>
        <taxon>Boletales</taxon>
        <taxon>Sclerodermatineae</taxon>
        <taxon>Pisolithaceae</taxon>
        <taxon>Pisolithus</taxon>
    </lineage>
</organism>
<gene>
    <name evidence="1" type="ORF">PISMIDRAFT_82467</name>
</gene>
<feature type="non-terminal residue" evidence="1">
    <location>
        <position position="164"/>
    </location>
</feature>
<dbReference type="STRING" id="765257.A0A0C9ZPN6"/>
<accession>A0A0C9ZPN6</accession>
<dbReference type="EMBL" id="KN833748">
    <property type="protein sequence ID" value="KIK21723.1"/>
    <property type="molecule type" value="Genomic_DNA"/>
</dbReference>
<reference evidence="1 2" key="1">
    <citation type="submission" date="2014-04" db="EMBL/GenBank/DDBJ databases">
        <authorList>
            <consortium name="DOE Joint Genome Institute"/>
            <person name="Kuo A."/>
            <person name="Kohler A."/>
            <person name="Costa M.D."/>
            <person name="Nagy L.G."/>
            <person name="Floudas D."/>
            <person name="Copeland A."/>
            <person name="Barry K.W."/>
            <person name="Cichocki N."/>
            <person name="Veneault-Fourrey C."/>
            <person name="LaButti K."/>
            <person name="Lindquist E.A."/>
            <person name="Lipzen A."/>
            <person name="Lundell T."/>
            <person name="Morin E."/>
            <person name="Murat C."/>
            <person name="Sun H."/>
            <person name="Tunlid A."/>
            <person name="Henrissat B."/>
            <person name="Grigoriev I.V."/>
            <person name="Hibbett D.S."/>
            <person name="Martin F."/>
            <person name="Nordberg H.P."/>
            <person name="Cantor M.N."/>
            <person name="Hua S.X."/>
        </authorList>
    </citation>
    <scope>NUCLEOTIDE SEQUENCE [LARGE SCALE GENOMIC DNA]</scope>
    <source>
        <strain evidence="1 2">441</strain>
    </source>
</reference>
<dbReference type="Proteomes" id="UP000054018">
    <property type="component" value="Unassembled WGS sequence"/>
</dbReference>